<evidence type="ECO:0000313" key="2">
    <source>
        <dbReference type="Proteomes" id="UP000601361"/>
    </source>
</evidence>
<dbReference type="Gene3D" id="3.40.630.30">
    <property type="match status" value="1"/>
</dbReference>
<sequence length="162" mass="17900">MSDELILAIIDRANGSANSAIQLLSQEVIAPDITFAEVEVRQLLSSYSGKEEHTSLDNFYLIRHAGEYAAAIQDAEAGDLHWVVAPAFRGKGILPPALQKAVLPHLFQSREWQQVTISRGVAGDFFEASKQVARKAGFMEIYSTKDEFIFQILKPGIQPRNG</sequence>
<evidence type="ECO:0008006" key="3">
    <source>
        <dbReference type="Google" id="ProtNLM"/>
    </source>
</evidence>
<organism evidence="1 2">
    <name type="scientific">Hymenobacter glacieicola</name>
    <dbReference type="NCBI Taxonomy" id="1562124"/>
    <lineage>
        <taxon>Bacteria</taxon>
        <taxon>Pseudomonadati</taxon>
        <taxon>Bacteroidota</taxon>
        <taxon>Cytophagia</taxon>
        <taxon>Cytophagales</taxon>
        <taxon>Hymenobacteraceae</taxon>
        <taxon>Hymenobacter</taxon>
    </lineage>
</organism>
<reference evidence="2" key="1">
    <citation type="journal article" date="2019" name="Int. J. Syst. Evol. Microbiol.">
        <title>The Global Catalogue of Microorganisms (GCM) 10K type strain sequencing project: providing services to taxonomists for standard genome sequencing and annotation.</title>
        <authorList>
            <consortium name="The Broad Institute Genomics Platform"/>
            <consortium name="The Broad Institute Genome Sequencing Center for Infectious Disease"/>
            <person name="Wu L."/>
            <person name="Ma J."/>
        </authorList>
    </citation>
    <scope>NUCLEOTIDE SEQUENCE [LARGE SCALE GENOMIC DNA]</scope>
    <source>
        <strain evidence="2">CGMCC 1.12990</strain>
    </source>
</reference>
<dbReference type="SUPFAM" id="SSF55729">
    <property type="entry name" value="Acyl-CoA N-acyltransferases (Nat)"/>
    <property type="match status" value="1"/>
</dbReference>
<accession>A0ABQ1WNB0</accession>
<protein>
    <recommendedName>
        <fullName evidence="3">N-acetyltransferase domain-containing protein</fullName>
    </recommendedName>
</protein>
<gene>
    <name evidence="1" type="ORF">GCM10011378_09700</name>
</gene>
<keyword evidence="2" id="KW-1185">Reference proteome</keyword>
<dbReference type="EMBL" id="BMGS01000002">
    <property type="protein sequence ID" value="GGG35498.1"/>
    <property type="molecule type" value="Genomic_DNA"/>
</dbReference>
<proteinExistence type="predicted"/>
<name>A0ABQ1WNB0_9BACT</name>
<evidence type="ECO:0000313" key="1">
    <source>
        <dbReference type="EMBL" id="GGG35498.1"/>
    </source>
</evidence>
<dbReference type="Proteomes" id="UP000601361">
    <property type="component" value="Unassembled WGS sequence"/>
</dbReference>
<comment type="caution">
    <text evidence="1">The sequence shown here is derived from an EMBL/GenBank/DDBJ whole genome shotgun (WGS) entry which is preliminary data.</text>
</comment>
<dbReference type="InterPro" id="IPR016181">
    <property type="entry name" value="Acyl_CoA_acyltransferase"/>
</dbReference>
<dbReference type="RefSeq" id="WP_188556683.1">
    <property type="nucleotide sequence ID" value="NZ_BMGS01000002.1"/>
</dbReference>